<dbReference type="PROSITE" id="PS51656">
    <property type="entry name" value="4FE4S"/>
    <property type="match status" value="1"/>
</dbReference>
<proteinExistence type="predicted"/>
<keyword evidence="13" id="KW-1185">Reference proteome</keyword>
<dbReference type="InterPro" id="IPR007202">
    <property type="entry name" value="4Fe-4S_dom"/>
</dbReference>
<keyword evidence="2" id="KW-0004">4Fe-4S</keyword>
<keyword evidence="5" id="KW-1278">Translocase</keyword>
<evidence type="ECO:0000256" key="8">
    <source>
        <dbReference type="ARBA" id="ARBA00023014"/>
    </source>
</evidence>
<gene>
    <name evidence="12" type="ORF">ABUE30_04305</name>
</gene>
<keyword evidence="7" id="KW-0408">Iron</keyword>
<keyword evidence="1" id="KW-0813">Transport</keyword>
<sequence length="181" mass="19236">MLNFLTFPLLAAAVGYLLGIAAKQWYVAKNPLEQTIADLLPNGQCGQCGYPGCNEAAKAMVAYQLSATGCPLADAVVISKIADTLGIPLENKESDEAIGMVAGIDVDKCDGCSRCLKKCPFDAIVGAPKQLHGIIASACTGCQQCIAVCPHQGITLYPDPQLLNPIHKPMWQSLQLDRQHV</sequence>
<dbReference type="RefSeq" id="WP_408622429.1">
    <property type="nucleotide sequence ID" value="NZ_JBEQCT010000001.1"/>
</dbReference>
<evidence type="ECO:0000256" key="4">
    <source>
        <dbReference type="ARBA" id="ARBA00022737"/>
    </source>
</evidence>
<protein>
    <submittedName>
        <fullName evidence="12">RnfABCDGE type electron transport complex subunit B</fullName>
    </submittedName>
</protein>
<evidence type="ECO:0000256" key="1">
    <source>
        <dbReference type="ARBA" id="ARBA00022448"/>
    </source>
</evidence>
<keyword evidence="3" id="KW-0479">Metal-binding</keyword>
<dbReference type="InterPro" id="IPR017900">
    <property type="entry name" value="4Fe4S_Fe_S_CS"/>
</dbReference>
<evidence type="ECO:0000256" key="7">
    <source>
        <dbReference type="ARBA" id="ARBA00023004"/>
    </source>
</evidence>
<dbReference type="Proteomes" id="UP001629953">
    <property type="component" value="Unassembled WGS sequence"/>
</dbReference>
<dbReference type="Pfam" id="PF04060">
    <property type="entry name" value="FeS"/>
    <property type="match status" value="1"/>
</dbReference>
<evidence type="ECO:0000259" key="10">
    <source>
        <dbReference type="PROSITE" id="PS51379"/>
    </source>
</evidence>
<dbReference type="InterPro" id="IPR017896">
    <property type="entry name" value="4Fe4S_Fe-S-bd"/>
</dbReference>
<dbReference type="PROSITE" id="PS00198">
    <property type="entry name" value="4FE4S_FER_1"/>
    <property type="match status" value="2"/>
</dbReference>
<evidence type="ECO:0000256" key="6">
    <source>
        <dbReference type="ARBA" id="ARBA00022982"/>
    </source>
</evidence>
<evidence type="ECO:0000256" key="3">
    <source>
        <dbReference type="ARBA" id="ARBA00022723"/>
    </source>
</evidence>
<dbReference type="Pfam" id="PF14697">
    <property type="entry name" value="Fer4_21"/>
    <property type="match status" value="1"/>
</dbReference>
<reference evidence="12 13" key="1">
    <citation type="journal article" date="2013" name="Int. J. Syst. Evol. Microbiol.">
        <title>Celerinatantimonas yamalensis sp. nov., a cold-adapted diazotrophic bacterium from a cold permafrost brine.</title>
        <authorList>
            <person name="Shcherbakova V."/>
            <person name="Chuvilskaya N."/>
            <person name="Rivkina E."/>
            <person name="Demidov N."/>
            <person name="Uchaeva V."/>
            <person name="Suetin S."/>
            <person name="Suzina N."/>
            <person name="Gilichinsky D."/>
        </authorList>
    </citation>
    <scope>NUCLEOTIDE SEQUENCE [LARGE SCALE GENOMIC DNA]</scope>
    <source>
        <strain evidence="12 13">C7</strain>
    </source>
</reference>
<feature type="domain" description="4Fe-4S ferredoxin-type" evidence="10">
    <location>
        <begin position="130"/>
        <end position="159"/>
    </location>
</feature>
<dbReference type="NCBIfam" id="TIGR01944">
    <property type="entry name" value="rnfB"/>
    <property type="match status" value="1"/>
</dbReference>
<evidence type="ECO:0000256" key="2">
    <source>
        <dbReference type="ARBA" id="ARBA00022485"/>
    </source>
</evidence>
<keyword evidence="8" id="KW-0411">Iron-sulfur</keyword>
<dbReference type="EMBL" id="JBEQCT010000001">
    <property type="protein sequence ID" value="MFM2484295.1"/>
    <property type="molecule type" value="Genomic_DNA"/>
</dbReference>
<dbReference type="SUPFAM" id="SSF54862">
    <property type="entry name" value="4Fe-4S ferredoxins"/>
    <property type="match status" value="1"/>
</dbReference>
<name>A0ABW9G3N9_9GAMM</name>
<dbReference type="Gene3D" id="1.10.15.40">
    <property type="entry name" value="Electron transport complex subunit B, putative Fe-S cluster"/>
    <property type="match status" value="1"/>
</dbReference>
<feature type="domain" description="4Fe-4S ferredoxin-type" evidence="10">
    <location>
        <begin position="100"/>
        <end position="129"/>
    </location>
</feature>
<keyword evidence="9" id="KW-0472">Membrane</keyword>
<keyword evidence="6" id="KW-0249">Electron transport</keyword>
<dbReference type="Gene3D" id="3.30.70.20">
    <property type="match status" value="1"/>
</dbReference>
<accession>A0ABW9G3N9</accession>
<comment type="caution">
    <text evidence="12">The sequence shown here is derived from an EMBL/GenBank/DDBJ whole genome shotgun (WGS) entry which is preliminary data.</text>
</comment>
<organism evidence="12 13">
    <name type="scientific">Celerinatantimonas yamalensis</name>
    <dbReference type="NCBI Taxonomy" id="559956"/>
    <lineage>
        <taxon>Bacteria</taxon>
        <taxon>Pseudomonadati</taxon>
        <taxon>Pseudomonadota</taxon>
        <taxon>Gammaproteobacteria</taxon>
        <taxon>Celerinatantimonadaceae</taxon>
        <taxon>Celerinatantimonas</taxon>
    </lineage>
</organism>
<evidence type="ECO:0000313" key="12">
    <source>
        <dbReference type="EMBL" id="MFM2484295.1"/>
    </source>
</evidence>
<evidence type="ECO:0000256" key="5">
    <source>
        <dbReference type="ARBA" id="ARBA00022967"/>
    </source>
</evidence>
<keyword evidence="4" id="KW-0677">Repeat</keyword>
<feature type="domain" description="4Fe-4S" evidence="11">
    <location>
        <begin position="26"/>
        <end position="87"/>
    </location>
</feature>
<dbReference type="InterPro" id="IPR010207">
    <property type="entry name" value="Elect_transpt_cplx_RnfB/RsxB"/>
</dbReference>
<dbReference type="PROSITE" id="PS51379">
    <property type="entry name" value="4FE4S_FER_2"/>
    <property type="match status" value="2"/>
</dbReference>
<evidence type="ECO:0000259" key="11">
    <source>
        <dbReference type="PROSITE" id="PS51656"/>
    </source>
</evidence>
<evidence type="ECO:0000313" key="13">
    <source>
        <dbReference type="Proteomes" id="UP001629953"/>
    </source>
</evidence>
<evidence type="ECO:0000256" key="9">
    <source>
        <dbReference type="ARBA" id="ARBA00023136"/>
    </source>
</evidence>